<evidence type="ECO:0000256" key="1">
    <source>
        <dbReference type="ARBA" id="ARBA00022491"/>
    </source>
</evidence>
<evidence type="ECO:0000256" key="4">
    <source>
        <dbReference type="ARBA" id="ARBA00023163"/>
    </source>
</evidence>
<dbReference type="Pfam" id="PF03444">
    <property type="entry name" value="WHD_HrcA"/>
    <property type="match status" value="1"/>
</dbReference>
<dbReference type="Gene3D" id="1.10.10.10">
    <property type="entry name" value="Winged helix-like DNA-binding domain superfamily/Winged helix DNA-binding domain"/>
    <property type="match status" value="1"/>
</dbReference>
<dbReference type="SUPFAM" id="SSF46785">
    <property type="entry name" value="Winged helix' DNA-binding domain"/>
    <property type="match status" value="1"/>
</dbReference>
<dbReference type="Pfam" id="PF01628">
    <property type="entry name" value="HrcA"/>
    <property type="match status" value="1"/>
</dbReference>
<evidence type="ECO:0000259" key="6">
    <source>
        <dbReference type="Pfam" id="PF03444"/>
    </source>
</evidence>
<dbReference type="InterPro" id="IPR002571">
    <property type="entry name" value="HrcA"/>
</dbReference>
<dbReference type="InterPro" id="IPR036390">
    <property type="entry name" value="WH_DNA-bd_sf"/>
</dbReference>
<dbReference type="InterPro" id="IPR036388">
    <property type="entry name" value="WH-like_DNA-bd_sf"/>
</dbReference>
<keyword evidence="2" id="KW-0805">Transcription regulation</keyword>
<evidence type="ECO:0000313" key="11">
    <source>
        <dbReference type="EMBL" id="CAB4961829.1"/>
    </source>
</evidence>
<dbReference type="Gene3D" id="3.30.450.40">
    <property type="match status" value="1"/>
</dbReference>
<dbReference type="InterPro" id="IPR029016">
    <property type="entry name" value="GAF-like_dom_sf"/>
</dbReference>
<evidence type="ECO:0000259" key="5">
    <source>
        <dbReference type="Pfam" id="PF01628"/>
    </source>
</evidence>
<dbReference type="GO" id="GO:0045892">
    <property type="term" value="P:negative regulation of DNA-templated transcription"/>
    <property type="evidence" value="ECO:0007669"/>
    <property type="project" value="UniProtKB-ARBA"/>
</dbReference>
<evidence type="ECO:0000313" key="8">
    <source>
        <dbReference type="EMBL" id="CAB4595496.1"/>
    </source>
</evidence>
<evidence type="ECO:0000256" key="3">
    <source>
        <dbReference type="ARBA" id="ARBA00023016"/>
    </source>
</evidence>
<evidence type="ECO:0000313" key="12">
    <source>
        <dbReference type="EMBL" id="CAB5024515.1"/>
    </source>
</evidence>
<dbReference type="EMBL" id="CAEZSC010000103">
    <property type="protein sequence ID" value="CAB4543335.1"/>
    <property type="molecule type" value="Genomic_DNA"/>
</dbReference>
<dbReference type="InterPro" id="IPR005104">
    <property type="entry name" value="WHTH_HrcA_DNA-bd"/>
</dbReference>
<dbReference type="PANTHER" id="PTHR34824">
    <property type="entry name" value="HEAT-INDUCIBLE TRANSCRIPTION REPRESSOR HRCA"/>
    <property type="match status" value="1"/>
</dbReference>
<sequence length="233" mass="25032">MHERQLEILRAIVDEYVATEEPVGSKVLAERHALGVSPATIRNDMAVLEEAGLITQPHTSAGRIPTNTGYRVFVDKLATIKPLSTPERRAIENFMAGAHDLDDVMSRTAKLLSQITKQVAVIQHPHQDRVVLAGTANLTRSNHDEALALYPILEALEEQVVLLRLLSGAGSSVSVTIGDEQPAEGLRSTSMVSMGYGQGAVGILGPTRMDYAASMAAVNAVANYIGHFINEGQ</sequence>
<name>A0A6J6QNR4_9ZZZZ</name>
<dbReference type="EMBL" id="CAEZUY010000107">
    <property type="protein sequence ID" value="CAB4619407.1"/>
    <property type="molecule type" value="Genomic_DNA"/>
</dbReference>
<dbReference type="EMBL" id="CAEZUD010000054">
    <property type="protein sequence ID" value="CAB4595496.1"/>
    <property type="molecule type" value="Genomic_DNA"/>
</dbReference>
<evidence type="ECO:0000313" key="9">
    <source>
        <dbReference type="EMBL" id="CAB4619407.1"/>
    </source>
</evidence>
<keyword evidence="1" id="KW-0678">Repressor</keyword>
<evidence type="ECO:0000313" key="7">
    <source>
        <dbReference type="EMBL" id="CAB4543335.1"/>
    </source>
</evidence>
<keyword evidence="4" id="KW-0804">Transcription</keyword>
<dbReference type="EMBL" id="CAFBNS010000090">
    <property type="protein sequence ID" value="CAB4961829.1"/>
    <property type="molecule type" value="Genomic_DNA"/>
</dbReference>
<reference evidence="10" key="1">
    <citation type="submission" date="2020-05" db="EMBL/GenBank/DDBJ databases">
        <authorList>
            <person name="Chiriac C."/>
            <person name="Salcher M."/>
            <person name="Ghai R."/>
            <person name="Kavagutti S V."/>
        </authorList>
    </citation>
    <scope>NUCLEOTIDE SEQUENCE</scope>
</reference>
<dbReference type="EMBL" id="CAEZYL010000001">
    <property type="protein sequence ID" value="CAB4713470.1"/>
    <property type="molecule type" value="Genomic_DNA"/>
</dbReference>
<accession>A0A6J6QNR4</accession>
<dbReference type="GO" id="GO:0003677">
    <property type="term" value="F:DNA binding"/>
    <property type="evidence" value="ECO:0007669"/>
    <property type="project" value="InterPro"/>
</dbReference>
<dbReference type="PANTHER" id="PTHR34824:SF1">
    <property type="entry name" value="HEAT-INDUCIBLE TRANSCRIPTION REPRESSOR HRCA"/>
    <property type="match status" value="1"/>
</dbReference>
<dbReference type="InterPro" id="IPR021153">
    <property type="entry name" value="HrcA_C"/>
</dbReference>
<organism evidence="10">
    <name type="scientific">freshwater metagenome</name>
    <dbReference type="NCBI Taxonomy" id="449393"/>
    <lineage>
        <taxon>unclassified sequences</taxon>
        <taxon>metagenomes</taxon>
        <taxon>ecological metagenomes</taxon>
    </lineage>
</organism>
<dbReference type="HAMAP" id="MF_00081">
    <property type="entry name" value="HrcA"/>
    <property type="match status" value="1"/>
</dbReference>
<dbReference type="SUPFAM" id="SSF55781">
    <property type="entry name" value="GAF domain-like"/>
    <property type="match status" value="1"/>
</dbReference>
<gene>
    <name evidence="7" type="ORF">UFOPK1380_01186</name>
    <name evidence="8" type="ORF">UFOPK1778_00942</name>
    <name evidence="9" type="ORF">UFOPK1863_00933</name>
    <name evidence="10" type="ORF">UFOPK2689_00081</name>
    <name evidence="11" type="ORF">UFOPK3874_00575</name>
    <name evidence="12" type="ORF">UFOPK4095_01203</name>
</gene>
<dbReference type="AlphaFoldDB" id="A0A6J6QNR4"/>
<dbReference type="FunFam" id="1.10.10.10:FF:000049">
    <property type="entry name" value="Heat-inducible transcription repressor HrcA"/>
    <property type="match status" value="1"/>
</dbReference>
<protein>
    <submittedName>
        <fullName evidence="10">Unannotated protein</fullName>
    </submittedName>
</protein>
<evidence type="ECO:0000256" key="2">
    <source>
        <dbReference type="ARBA" id="ARBA00023015"/>
    </source>
</evidence>
<dbReference type="EMBL" id="CAFBPI010000110">
    <property type="protein sequence ID" value="CAB5024515.1"/>
    <property type="molecule type" value="Genomic_DNA"/>
</dbReference>
<keyword evidence="3" id="KW-0346">Stress response</keyword>
<feature type="domain" description="Heat-inducible transcription repressor HrcA C-terminal" evidence="5">
    <location>
        <begin position="127"/>
        <end position="214"/>
    </location>
</feature>
<evidence type="ECO:0000313" key="10">
    <source>
        <dbReference type="EMBL" id="CAB4713470.1"/>
    </source>
</evidence>
<proteinExistence type="inferred from homology"/>
<feature type="domain" description="Winged helix-turn-helix transcription repressor HrcA DNA-binding" evidence="6">
    <location>
        <begin position="4"/>
        <end position="72"/>
    </location>
</feature>